<dbReference type="InterPro" id="IPR001791">
    <property type="entry name" value="Laminin_G"/>
</dbReference>
<dbReference type="Pfam" id="PF00008">
    <property type="entry name" value="EGF"/>
    <property type="match status" value="1"/>
</dbReference>
<feature type="transmembrane region" description="Helical" evidence="7">
    <location>
        <begin position="435"/>
        <end position="456"/>
    </location>
</feature>
<dbReference type="SUPFAM" id="SSF57196">
    <property type="entry name" value="EGF/Laminin"/>
    <property type="match status" value="1"/>
</dbReference>
<feature type="domain" description="EGF-like" evidence="9">
    <location>
        <begin position="96"/>
        <end position="131"/>
    </location>
</feature>
<keyword evidence="1 6" id="KW-0245">EGF-like domain</keyword>
<dbReference type="PROSITE" id="PS00010">
    <property type="entry name" value="ASX_HYDROXYL"/>
    <property type="match status" value="1"/>
</dbReference>
<organism evidence="10 11">
    <name type="scientific">Halocaridina rubra</name>
    <name type="common">Hawaiian red shrimp</name>
    <dbReference type="NCBI Taxonomy" id="373956"/>
    <lineage>
        <taxon>Eukaryota</taxon>
        <taxon>Metazoa</taxon>
        <taxon>Ecdysozoa</taxon>
        <taxon>Arthropoda</taxon>
        <taxon>Crustacea</taxon>
        <taxon>Multicrustacea</taxon>
        <taxon>Malacostraca</taxon>
        <taxon>Eumalacostraca</taxon>
        <taxon>Eucarida</taxon>
        <taxon>Decapoda</taxon>
        <taxon>Pleocyemata</taxon>
        <taxon>Caridea</taxon>
        <taxon>Atyoidea</taxon>
        <taxon>Atyidae</taxon>
        <taxon>Halocaridina</taxon>
    </lineage>
</organism>
<dbReference type="InterPro" id="IPR018097">
    <property type="entry name" value="EGF_Ca-bd_CS"/>
</dbReference>
<dbReference type="GO" id="GO:0016020">
    <property type="term" value="C:membrane"/>
    <property type="evidence" value="ECO:0007669"/>
    <property type="project" value="UniProtKB-SubCell"/>
</dbReference>
<dbReference type="Gene3D" id="2.10.25.10">
    <property type="entry name" value="Laminin"/>
    <property type="match status" value="1"/>
</dbReference>
<dbReference type="InterPro" id="IPR013320">
    <property type="entry name" value="ConA-like_dom_sf"/>
</dbReference>
<proteinExistence type="predicted"/>
<feature type="disulfide bond" evidence="6">
    <location>
        <begin position="410"/>
        <end position="419"/>
    </location>
</feature>
<keyword evidence="5" id="KW-0325">Glycoprotein</keyword>
<evidence type="ECO:0000256" key="1">
    <source>
        <dbReference type="ARBA" id="ARBA00022536"/>
    </source>
</evidence>
<keyword evidence="11" id="KW-1185">Reference proteome</keyword>
<keyword evidence="7" id="KW-0812">Transmembrane</keyword>
<sequence length="679" mass="73672">MTDYCGRGWLEGATDYAHCFARMPWVDTRPLVMWEEGIPLQVGGIAQSQAEIYERTPEIVQENFSGCISALRVNGQLVDLGEPAYSSGSERGCTPQETSCSRNCGVRGTCTGQQSQSTCICEPGWTGSHCRTQTVPAYFGPRSYTKIALSFTPDPYSIDTQMRIRARRPISGVLMQLAAQHRSVALTIRLREGVVCASVTGAKSRFTGILGETCLENFLVNDGSWHTIRVGRYGHNLLVSVDDGDNWLHNETFSSVIGSSNAGYVDVLHRMPPDPIIVDKQDGVTVGGIPEYMGVNLVTVHEDLQETCIDDIRVSGHPLPLPPAVNGTSSGQVTTLQGVEWGCQTPVVCVNTTCLPPLSCHPHWEYSACSCGPGRNLINGKCKDIDECAYEPCLHGGTCRNLVPGYECTCAPNYTGENCQWETLPDYPFPLTTPVLLATFTLSLLIIVIFGIVITIRLHRWRSTRGISLPNAGMSSFSETQHAAVAIEKCITVNEPYSVAAEKDAVYLSSINRQCRDISISLGGKDLAVVNSQKACHHEDVSSGKIQTCSIGFKSTATHQKLDETSEVITQKTSKTQSVLLPDPAQDDLRAYAYEGDGSPSDSFSSTVIGLWSDQTEQSTLYKEKLGNTSQFSQEKNCLPSRLCNTDVASPASSSASSVKSIKGDLAETLPTLDCQISC</sequence>
<feature type="domain" description="Laminin G" evidence="8">
    <location>
        <begin position="134"/>
        <end position="343"/>
    </location>
</feature>
<reference evidence="10 11" key="1">
    <citation type="submission" date="2023-11" db="EMBL/GenBank/DDBJ databases">
        <title>Halocaridina rubra genome assembly.</title>
        <authorList>
            <person name="Smith C."/>
        </authorList>
    </citation>
    <scope>NUCLEOTIDE SEQUENCE [LARGE SCALE GENOMIC DNA]</scope>
    <source>
        <strain evidence="10">EP-1</strain>
        <tissue evidence="10">Whole</tissue>
    </source>
</reference>
<dbReference type="GO" id="GO:0005509">
    <property type="term" value="F:calcium ion binding"/>
    <property type="evidence" value="ECO:0007669"/>
    <property type="project" value="InterPro"/>
</dbReference>
<comment type="caution">
    <text evidence="10">The sequence shown here is derived from an EMBL/GenBank/DDBJ whole genome shotgun (WGS) entry which is preliminary data.</text>
</comment>
<gene>
    <name evidence="10" type="ORF">SK128_001121</name>
</gene>
<dbReference type="PROSITE" id="PS00022">
    <property type="entry name" value="EGF_1"/>
    <property type="match status" value="2"/>
</dbReference>
<evidence type="ECO:0000256" key="7">
    <source>
        <dbReference type="SAM" id="Phobius"/>
    </source>
</evidence>
<dbReference type="SMART" id="SM00181">
    <property type="entry name" value="EGF"/>
    <property type="match status" value="2"/>
</dbReference>
<keyword evidence="7" id="KW-1133">Transmembrane helix</keyword>
<evidence type="ECO:0000256" key="4">
    <source>
        <dbReference type="ARBA" id="ARBA00023157"/>
    </source>
</evidence>
<dbReference type="PANTHER" id="PTHR15036:SF85">
    <property type="entry name" value="SP2353, ISOFORM A"/>
    <property type="match status" value="1"/>
</dbReference>
<dbReference type="PROSITE" id="PS01187">
    <property type="entry name" value="EGF_CA"/>
    <property type="match status" value="1"/>
</dbReference>
<dbReference type="PROSITE" id="PS01186">
    <property type="entry name" value="EGF_2"/>
    <property type="match status" value="1"/>
</dbReference>
<evidence type="ECO:0000256" key="5">
    <source>
        <dbReference type="ARBA" id="ARBA00023180"/>
    </source>
</evidence>
<name>A0AAN8XDV7_HALRR</name>
<evidence type="ECO:0000259" key="9">
    <source>
        <dbReference type="PROSITE" id="PS50026"/>
    </source>
</evidence>
<dbReference type="CDD" id="cd00110">
    <property type="entry name" value="LamG"/>
    <property type="match status" value="1"/>
</dbReference>
<dbReference type="Pfam" id="PF02210">
    <property type="entry name" value="Laminin_G_2"/>
    <property type="match status" value="1"/>
</dbReference>
<keyword evidence="4 6" id="KW-1015">Disulfide bond</keyword>
<evidence type="ECO:0000313" key="11">
    <source>
        <dbReference type="Proteomes" id="UP001381693"/>
    </source>
</evidence>
<dbReference type="SUPFAM" id="SSF49899">
    <property type="entry name" value="Concanavalin A-like lectins/glucanases"/>
    <property type="match status" value="2"/>
</dbReference>
<dbReference type="InterPro" id="IPR000152">
    <property type="entry name" value="EGF-type_Asp/Asn_hydroxyl_site"/>
</dbReference>
<dbReference type="InterPro" id="IPR001881">
    <property type="entry name" value="EGF-like_Ca-bd_dom"/>
</dbReference>
<keyword evidence="2" id="KW-0732">Signal</keyword>
<dbReference type="PROSITE" id="PS50026">
    <property type="entry name" value="EGF_3"/>
    <property type="match status" value="2"/>
</dbReference>
<accession>A0AAN8XDV7</accession>
<protein>
    <submittedName>
        <fullName evidence="10">Uncharacterized protein</fullName>
    </submittedName>
</protein>
<keyword evidence="7" id="KW-0472">Membrane</keyword>
<dbReference type="FunFam" id="2.10.25.10:FF:000327">
    <property type="entry name" value="neurogenic locus notch homolog protein 4"/>
    <property type="match status" value="1"/>
</dbReference>
<dbReference type="InterPro" id="IPR000742">
    <property type="entry name" value="EGF"/>
</dbReference>
<feature type="disulfide bond" evidence="6">
    <location>
        <begin position="100"/>
        <end position="110"/>
    </location>
</feature>
<comment type="caution">
    <text evidence="6">Lacks conserved residue(s) required for the propagation of feature annotation.</text>
</comment>
<dbReference type="CDD" id="cd00054">
    <property type="entry name" value="EGF_CA"/>
    <property type="match status" value="1"/>
</dbReference>
<evidence type="ECO:0000256" key="2">
    <source>
        <dbReference type="ARBA" id="ARBA00022729"/>
    </source>
</evidence>
<dbReference type="SMART" id="SM00282">
    <property type="entry name" value="LamG"/>
    <property type="match status" value="1"/>
</dbReference>
<dbReference type="InterPro" id="IPR050372">
    <property type="entry name" value="Neurexin-related_CASP"/>
</dbReference>
<dbReference type="Gene3D" id="2.60.120.200">
    <property type="match status" value="2"/>
</dbReference>
<dbReference type="PANTHER" id="PTHR15036">
    <property type="entry name" value="PIKACHURIN-LIKE PROTEIN"/>
    <property type="match status" value="1"/>
</dbReference>
<evidence type="ECO:0000256" key="3">
    <source>
        <dbReference type="ARBA" id="ARBA00022737"/>
    </source>
</evidence>
<evidence type="ECO:0000313" key="10">
    <source>
        <dbReference type="EMBL" id="KAK7077300.1"/>
    </source>
</evidence>
<evidence type="ECO:0000256" key="6">
    <source>
        <dbReference type="PROSITE-ProRule" id="PRU00076"/>
    </source>
</evidence>
<keyword evidence="3" id="KW-0677">Repeat</keyword>
<dbReference type="PROSITE" id="PS50025">
    <property type="entry name" value="LAM_G_DOMAIN"/>
    <property type="match status" value="2"/>
</dbReference>
<feature type="disulfide bond" evidence="6">
    <location>
        <begin position="121"/>
        <end position="130"/>
    </location>
</feature>
<feature type="domain" description="Laminin G" evidence="8">
    <location>
        <begin position="1"/>
        <end position="93"/>
    </location>
</feature>
<dbReference type="EMBL" id="JAXCGZ010009441">
    <property type="protein sequence ID" value="KAK7077300.1"/>
    <property type="molecule type" value="Genomic_DNA"/>
</dbReference>
<dbReference type="GO" id="GO:0048513">
    <property type="term" value="P:animal organ development"/>
    <property type="evidence" value="ECO:0007669"/>
    <property type="project" value="UniProtKB-ARBA"/>
</dbReference>
<dbReference type="Proteomes" id="UP001381693">
    <property type="component" value="Unassembled WGS sequence"/>
</dbReference>
<dbReference type="SMART" id="SM00179">
    <property type="entry name" value="EGF_CA"/>
    <property type="match status" value="1"/>
</dbReference>
<evidence type="ECO:0000259" key="8">
    <source>
        <dbReference type="PROSITE" id="PS50025"/>
    </source>
</evidence>
<dbReference type="AlphaFoldDB" id="A0AAN8XDV7"/>
<feature type="domain" description="EGF-like" evidence="9">
    <location>
        <begin position="384"/>
        <end position="420"/>
    </location>
</feature>